<dbReference type="EMBL" id="RCHU01000042">
    <property type="protein sequence ID" value="TKS17252.1"/>
    <property type="molecule type" value="Genomic_DNA"/>
</dbReference>
<sequence>MNPNFCLSSLGLTSKGSFGSIPIFSGLQSSRHLLMTLIFLFRHRGSLAGAHDFDLFKKALDCAIWMGVHYKNSKHVASSQTLIGGLAVIMVKLSLCSDFKARVSSSVMLSPWVINACLPLHSVGLSTS</sequence>
<dbReference type="AlphaFoldDB" id="A0A4U5R0Q7"/>
<comment type="caution">
    <text evidence="1">The sequence shown here is derived from an EMBL/GenBank/DDBJ whole genome shotgun (WGS) entry which is preliminary data.</text>
</comment>
<protein>
    <submittedName>
        <fullName evidence="1">Uncharacterized protein</fullName>
    </submittedName>
</protein>
<evidence type="ECO:0000313" key="1">
    <source>
        <dbReference type="EMBL" id="TKS17252.1"/>
    </source>
</evidence>
<organism evidence="1">
    <name type="scientific">Populus alba</name>
    <name type="common">White poplar</name>
    <dbReference type="NCBI Taxonomy" id="43335"/>
    <lineage>
        <taxon>Eukaryota</taxon>
        <taxon>Viridiplantae</taxon>
        <taxon>Streptophyta</taxon>
        <taxon>Embryophyta</taxon>
        <taxon>Tracheophyta</taxon>
        <taxon>Spermatophyta</taxon>
        <taxon>Magnoliopsida</taxon>
        <taxon>eudicotyledons</taxon>
        <taxon>Gunneridae</taxon>
        <taxon>Pentapetalae</taxon>
        <taxon>rosids</taxon>
        <taxon>fabids</taxon>
        <taxon>Malpighiales</taxon>
        <taxon>Salicaceae</taxon>
        <taxon>Saliceae</taxon>
        <taxon>Populus</taxon>
    </lineage>
</organism>
<accession>A0A4U5R0Q7</accession>
<name>A0A4U5R0Q7_POPAL</name>
<proteinExistence type="predicted"/>
<gene>
    <name evidence="1" type="ORF">D5086_0000015350</name>
</gene>
<reference evidence="1" key="1">
    <citation type="submission" date="2018-10" db="EMBL/GenBank/DDBJ databases">
        <title>Population genomic analysis revealed the cold adaptation of white poplar.</title>
        <authorList>
            <person name="Liu Y.-J."/>
        </authorList>
    </citation>
    <scope>NUCLEOTIDE SEQUENCE [LARGE SCALE GENOMIC DNA]</scope>
    <source>
        <strain evidence="1">PAL-ZL1</strain>
    </source>
</reference>